<organism evidence="1">
    <name type="scientific">Timema bartmani</name>
    <dbReference type="NCBI Taxonomy" id="61472"/>
    <lineage>
        <taxon>Eukaryota</taxon>
        <taxon>Metazoa</taxon>
        <taxon>Ecdysozoa</taxon>
        <taxon>Arthropoda</taxon>
        <taxon>Hexapoda</taxon>
        <taxon>Insecta</taxon>
        <taxon>Pterygota</taxon>
        <taxon>Neoptera</taxon>
        <taxon>Polyneoptera</taxon>
        <taxon>Phasmatodea</taxon>
        <taxon>Timematodea</taxon>
        <taxon>Timematoidea</taxon>
        <taxon>Timematidae</taxon>
        <taxon>Timema</taxon>
    </lineage>
</organism>
<protein>
    <submittedName>
        <fullName evidence="1">Uncharacterized protein</fullName>
    </submittedName>
</protein>
<proteinExistence type="predicted"/>
<gene>
    <name evidence="1" type="ORF">TBIB3V08_LOCUS3439</name>
</gene>
<sequence>MEFCVKESENKERKNQGSKGFRVHADISDYVGPTPSPEAMLFLSTPFWKKHPQCTQLGSSSDLPVFGSLVQHEINALDHVATEAESVSKHTKLSRVLTIIVLPSELAEEKGKVHSTEIRTSISPSSAVELNTTSTLANYATEAKHEKVTAEMSISENLNPIDLGEDVRKLISQTAHIGCLNQK</sequence>
<reference evidence="1" key="1">
    <citation type="submission" date="2020-11" db="EMBL/GenBank/DDBJ databases">
        <authorList>
            <person name="Tran Van P."/>
        </authorList>
    </citation>
    <scope>NUCLEOTIDE SEQUENCE</scope>
</reference>
<evidence type="ECO:0000313" key="1">
    <source>
        <dbReference type="EMBL" id="CAD7440960.1"/>
    </source>
</evidence>
<name>A0A7R9HZ71_9NEOP</name>
<accession>A0A7R9HZ71</accession>
<dbReference type="EMBL" id="OD565136">
    <property type="protein sequence ID" value="CAD7440960.1"/>
    <property type="molecule type" value="Genomic_DNA"/>
</dbReference>
<dbReference type="AlphaFoldDB" id="A0A7R9HZ71"/>